<feature type="compositionally biased region" description="Low complexity" evidence="5">
    <location>
        <begin position="1073"/>
        <end position="1091"/>
    </location>
</feature>
<feature type="compositionally biased region" description="Pro residues" evidence="5">
    <location>
        <begin position="1092"/>
        <end position="1103"/>
    </location>
</feature>
<accession>A0ABQ8URB4</accession>
<keyword evidence="2 4" id="KW-0863">Zinc-finger</keyword>
<reference evidence="8" key="1">
    <citation type="journal article" date="2022" name="bioRxiv">
        <title>Genomics of Preaxostyla Flagellates Illuminates Evolutionary Transitions and the Path Towards Mitochondrial Loss.</title>
        <authorList>
            <person name="Novak L.V.F."/>
            <person name="Treitli S.C."/>
            <person name="Pyrih J."/>
            <person name="Halakuc P."/>
            <person name="Pipaliya S.V."/>
            <person name="Vacek V."/>
            <person name="Brzon O."/>
            <person name="Soukal P."/>
            <person name="Eme L."/>
            <person name="Dacks J.B."/>
            <person name="Karnkowska A."/>
            <person name="Elias M."/>
            <person name="Hampl V."/>
        </authorList>
    </citation>
    <scope>NUCLEOTIDE SEQUENCE</scope>
    <source>
        <strain evidence="8">RCP-MX</strain>
    </source>
</reference>
<dbReference type="PROSITE" id="PS50089">
    <property type="entry name" value="ZF_RING_2"/>
    <property type="match status" value="1"/>
</dbReference>
<keyword evidence="3" id="KW-0862">Zinc</keyword>
<dbReference type="InterPro" id="IPR013083">
    <property type="entry name" value="Znf_RING/FYVE/PHD"/>
</dbReference>
<dbReference type="InterPro" id="IPR027370">
    <property type="entry name" value="Znf-RING_euk"/>
</dbReference>
<feature type="region of interest" description="Disordered" evidence="5">
    <location>
        <begin position="354"/>
        <end position="384"/>
    </location>
</feature>
<dbReference type="SUPFAM" id="SSF57850">
    <property type="entry name" value="RING/U-box"/>
    <property type="match status" value="1"/>
</dbReference>
<evidence type="ECO:0000256" key="4">
    <source>
        <dbReference type="PROSITE-ProRule" id="PRU00024"/>
    </source>
</evidence>
<dbReference type="PROSITE" id="PS00518">
    <property type="entry name" value="ZF_RING_1"/>
    <property type="match status" value="1"/>
</dbReference>
<evidence type="ECO:0000313" key="8">
    <source>
        <dbReference type="EMBL" id="KAJ4461680.1"/>
    </source>
</evidence>
<dbReference type="PROSITE" id="PS50119">
    <property type="entry name" value="ZF_BBOX"/>
    <property type="match status" value="1"/>
</dbReference>
<gene>
    <name evidence="8" type="ORF">PAPYR_1804</name>
</gene>
<feature type="compositionally biased region" description="Low complexity" evidence="5">
    <location>
        <begin position="1043"/>
        <end position="1053"/>
    </location>
</feature>
<dbReference type="InterPro" id="IPR011043">
    <property type="entry name" value="Gal_Oxase/kelch_b-propeller"/>
</dbReference>
<dbReference type="InterPro" id="IPR015915">
    <property type="entry name" value="Kelch-typ_b-propeller"/>
</dbReference>
<dbReference type="Pfam" id="PF13445">
    <property type="entry name" value="zf-RING_UBOX"/>
    <property type="match status" value="1"/>
</dbReference>
<dbReference type="CDD" id="cd19757">
    <property type="entry name" value="Bbox1"/>
    <property type="match status" value="1"/>
</dbReference>
<feature type="compositionally biased region" description="Low complexity" evidence="5">
    <location>
        <begin position="940"/>
        <end position="949"/>
    </location>
</feature>
<evidence type="ECO:0000256" key="3">
    <source>
        <dbReference type="ARBA" id="ARBA00022833"/>
    </source>
</evidence>
<name>A0ABQ8URB4_9EUKA</name>
<feature type="domain" description="RING-type" evidence="6">
    <location>
        <begin position="24"/>
        <end position="84"/>
    </location>
</feature>
<evidence type="ECO:0000256" key="5">
    <source>
        <dbReference type="SAM" id="MobiDB-lite"/>
    </source>
</evidence>
<keyword evidence="1" id="KW-0479">Metal-binding</keyword>
<feature type="compositionally biased region" description="Low complexity" evidence="5">
    <location>
        <begin position="366"/>
        <end position="380"/>
    </location>
</feature>
<evidence type="ECO:0000256" key="2">
    <source>
        <dbReference type="ARBA" id="ARBA00022771"/>
    </source>
</evidence>
<feature type="domain" description="B box-type" evidence="7">
    <location>
        <begin position="195"/>
        <end position="242"/>
    </location>
</feature>
<keyword evidence="9" id="KW-1185">Reference proteome</keyword>
<evidence type="ECO:0000259" key="6">
    <source>
        <dbReference type="PROSITE" id="PS50089"/>
    </source>
</evidence>
<dbReference type="Pfam" id="PF01344">
    <property type="entry name" value="Kelch_1"/>
    <property type="match status" value="3"/>
</dbReference>
<feature type="region of interest" description="Disordered" evidence="5">
    <location>
        <begin position="1129"/>
        <end position="1149"/>
    </location>
</feature>
<feature type="compositionally biased region" description="Pro residues" evidence="5">
    <location>
        <begin position="1133"/>
        <end position="1148"/>
    </location>
</feature>
<dbReference type="SMART" id="SM00612">
    <property type="entry name" value="Kelch"/>
    <property type="match status" value="4"/>
</dbReference>
<evidence type="ECO:0000313" key="9">
    <source>
        <dbReference type="Proteomes" id="UP001141327"/>
    </source>
</evidence>
<dbReference type="CDD" id="cd19756">
    <property type="entry name" value="Bbox2"/>
    <property type="match status" value="1"/>
</dbReference>
<dbReference type="SUPFAM" id="SSF50965">
    <property type="entry name" value="Galactose oxidase, central domain"/>
    <property type="match status" value="1"/>
</dbReference>
<dbReference type="InterPro" id="IPR006652">
    <property type="entry name" value="Kelch_1"/>
</dbReference>
<sequence length="1505" mass="155812">MFGDLPQSRQQTVGADYDPDLLECPYCFKTFSFPVSLPCGHTLCRACANDLVAHQKTLCTGSEALQTPSAFTTSPLSFPCPICSARIPITDTPFPENEPIWSGVRQLLATRTAPKRCPFCDQRGCTRQCSQCDICTCDDPACIATVTRLHRRTTSHEAALDVLLSTPDPSMASIYPTGDITGAPALPAVQYKLRTPLGTCKLHGELLRMFCCEDQVPVCSQCLFVGPHRDEATGQPHAALALEQGCEAVRALMGQLEEALKERALKVAHLLQQNQHTHARLEESAQGALAQIDGLFEGLLAAVTARRLDLRAQCLELLQSKASALDGQHGLLNSMLGQLTHCQALTSDLWHCAGPLPPPGPPRSPGSPAAKAASPRAMLPLGAGEGDADRARLLRHQMDLRRRVEGLLAAADGLLDRPVCEHALVLCPGGPAPQRQPATADATAPSGGSEAGGAAPGRDMEAAVQQLVARVGTLGLVTHVDPARCALVARGPAASSGVSTPTDVGAPGAPDEGFHEPALVYAHPGEEVALSLEARTPQGQPVLVAGLEWALSARPLAAPGQPAPGPEQDVIAVGGAAGQPQTSSPSLLPQEGRIEVAIRQWPGEPDTAYFRCGRPGRFLVQAQLGGIDLAGSPRPSSSRPRLLCPAVTVAPHEAHTFHVRALTTAGEPHSHPDEVPFRVRVWGPLQPPGSASSPPSPPSPWQAARGDTTGPREIECLIERPPAPAEGASGDGLFAVTWRPPLPGQYHIHVTVPASQPRPLAPGPSTPIRQRQQQQEAPILGSPGVVLCAEPPPPLEEQTPEGEPQPQGEADTEAESALVEVLPAGSAPAPWQGRPRPRKLLADEDEEGLGGDAPDEEAAAGGAGGAGAGAEDEDGIMVSLAPHQGAAAPSPSQLPPPSPALTTILAAATPGRPAPPAATGTPQRLPPAPRPDEPQTLGPQEAQQAGAEAEAAERTHEEEDEGRPQQPAMPSASPPATRQLLPAPSPPGSPSGRLRIAARSAPRSPGPLARPPGRLISAGAADGADRGEGSFASPALGQSPSSRPWAARQQRPAAPDDDGRLPPQSPQPQPGELAATTLLLRSASSTASARVAPPPRGDPPPPADAEADRPPPAALQTPAEMLTARLAALGADPSPPAPPPSSPPPPARAPALLAVVLGGYTGQAYLGEAAALSLSTDPRPAWSLLPTSSPSATRPAARRLALGGGPAAHRPAPVLPALRHPRYGMASAVLHRAGTATALLYALGGYDGGYSTAVECLDMATGRWAELPPLPHPTYGAAAAAVRGRLYLAGGYDGVSPVGHCLMLDPPSGRWTPVSALRQPRYHLAVAACEGTLYALGGYDGKVALSVVERWDPRQPRWETVAPMRRPRNGPAAALLPASDQAPLGGADQEGTLAGRVVVMGGHSAAGYTAEVEIFEPRTNGWLQGPPLRQARMSAGACALYNPGGPAGSRWRLCLAGGMAEEGPLGSVEVLDNPAAGWTCLPQGQLAGPRTGACCVALPWTLAQQ</sequence>
<comment type="caution">
    <text evidence="8">The sequence shown here is derived from an EMBL/GenBank/DDBJ whole genome shotgun (WGS) entry which is preliminary data.</text>
</comment>
<dbReference type="Proteomes" id="UP001141327">
    <property type="component" value="Unassembled WGS sequence"/>
</dbReference>
<dbReference type="InterPro" id="IPR001841">
    <property type="entry name" value="Znf_RING"/>
</dbReference>
<dbReference type="SMART" id="SM00184">
    <property type="entry name" value="RING"/>
    <property type="match status" value="1"/>
</dbReference>
<dbReference type="Pfam" id="PF00643">
    <property type="entry name" value="zf-B_box"/>
    <property type="match status" value="1"/>
</dbReference>
<feature type="region of interest" description="Disordered" evidence="5">
    <location>
        <begin position="680"/>
        <end position="708"/>
    </location>
</feature>
<organism evidence="8 9">
    <name type="scientific">Paratrimastix pyriformis</name>
    <dbReference type="NCBI Taxonomy" id="342808"/>
    <lineage>
        <taxon>Eukaryota</taxon>
        <taxon>Metamonada</taxon>
        <taxon>Preaxostyla</taxon>
        <taxon>Paratrimastigidae</taxon>
        <taxon>Paratrimastix</taxon>
    </lineage>
</organism>
<feature type="compositionally biased region" description="Low complexity" evidence="5">
    <location>
        <begin position="964"/>
        <end position="982"/>
    </location>
</feature>
<feature type="region of interest" description="Disordered" evidence="5">
    <location>
        <begin position="754"/>
        <end position="1115"/>
    </location>
</feature>
<dbReference type="EMBL" id="JAPMOS010000006">
    <property type="protein sequence ID" value="KAJ4461680.1"/>
    <property type="molecule type" value="Genomic_DNA"/>
</dbReference>
<dbReference type="SUPFAM" id="SSF57845">
    <property type="entry name" value="B-box zinc-binding domain"/>
    <property type="match status" value="1"/>
</dbReference>
<dbReference type="PANTHER" id="PTHR45632">
    <property type="entry name" value="LD33804P"/>
    <property type="match status" value="1"/>
</dbReference>
<dbReference type="Gene3D" id="3.30.40.10">
    <property type="entry name" value="Zinc/RING finger domain, C3HC4 (zinc finger)"/>
    <property type="match status" value="1"/>
</dbReference>
<dbReference type="InterPro" id="IPR017907">
    <property type="entry name" value="Znf_RING_CS"/>
</dbReference>
<feature type="region of interest" description="Disordered" evidence="5">
    <location>
        <begin position="431"/>
        <end position="458"/>
    </location>
</feature>
<evidence type="ECO:0000259" key="7">
    <source>
        <dbReference type="PROSITE" id="PS50119"/>
    </source>
</evidence>
<dbReference type="PANTHER" id="PTHR45632:SF5">
    <property type="entry name" value="KELCH-LIKE PROTEIN 22"/>
    <property type="match status" value="1"/>
</dbReference>
<dbReference type="InterPro" id="IPR000315">
    <property type="entry name" value="Znf_B-box"/>
</dbReference>
<proteinExistence type="predicted"/>
<dbReference type="CDD" id="cd16449">
    <property type="entry name" value="RING-HC"/>
    <property type="match status" value="1"/>
</dbReference>
<feature type="compositionally biased region" description="Pro residues" evidence="5">
    <location>
        <begin position="355"/>
        <end position="365"/>
    </location>
</feature>
<evidence type="ECO:0000256" key="1">
    <source>
        <dbReference type="ARBA" id="ARBA00022723"/>
    </source>
</evidence>
<protein>
    <submittedName>
        <fullName evidence="8">Influenza virus NS1A-binding protein</fullName>
    </submittedName>
</protein>
<dbReference type="Gene3D" id="2.120.10.80">
    <property type="entry name" value="Kelch-type beta propeller"/>
    <property type="match status" value="2"/>
</dbReference>
<feature type="compositionally biased region" description="Polar residues" evidence="5">
    <location>
        <begin position="767"/>
        <end position="776"/>
    </location>
</feature>
<dbReference type="Gene3D" id="3.30.160.60">
    <property type="entry name" value="Classic Zinc Finger"/>
    <property type="match status" value="1"/>
</dbReference>
<feature type="compositionally biased region" description="Acidic residues" evidence="5">
    <location>
        <begin position="843"/>
        <end position="858"/>
    </location>
</feature>
<feature type="compositionally biased region" description="Low complexity" evidence="5">
    <location>
        <begin position="900"/>
        <end position="922"/>
    </location>
</feature>